<feature type="region of interest" description="Disordered" evidence="10">
    <location>
        <begin position="282"/>
        <end position="328"/>
    </location>
</feature>
<keyword evidence="12" id="KW-1185">Reference proteome</keyword>
<feature type="transmembrane region" description="Helical" evidence="11">
    <location>
        <begin position="65"/>
        <end position="88"/>
    </location>
</feature>
<keyword evidence="8" id="KW-0325">Glycoprotein</keyword>
<feature type="compositionally biased region" description="Polar residues" evidence="10">
    <location>
        <begin position="583"/>
        <end position="600"/>
    </location>
</feature>
<evidence type="ECO:0000256" key="6">
    <source>
        <dbReference type="ARBA" id="ARBA00023136"/>
    </source>
</evidence>
<comment type="subcellular location">
    <subcellularLocation>
        <location evidence="1">Cell membrane</location>
        <topology evidence="1">Multi-pass membrane protein</topology>
    </subcellularLocation>
</comment>
<keyword evidence="3 11" id="KW-0812">Transmembrane</keyword>
<keyword evidence="5" id="KW-0297">G-protein coupled receptor</keyword>
<keyword evidence="2" id="KW-1003">Cell membrane</keyword>
<sequence>MSGTNVRTGVLGQGRGGSHPGQQLHVSGVFIIVLEVALVVENLMPVLVVILWLPARAKGVSDRLVAALSVTCILSALIPTPLGLASYFAGGWYGGAATCTTYQVTSSWVNLSSLALLSYMCVNCHCAVRKLVRFKRTDQLQQRQRPVFLPNRSATAAENQVAHSHHCQVKKVTTDSAGNTQSQMITSNQGQKQNHGIEQMRSIQNSEYDENCQIPANDVVLTESPSVMFAGRDGTSGCSHGLYDEHLHSRSVELYEPESEREIATKPRLQFRTDSDRAINVNDYNSSHVHDNGENENAQISNNIPTHDRHTGQSSQMTDHASDSSKRNLHDSSLIMSHSCKHNFHGDRENNEDCVIFSSANRNTIHYPESPEGWFSCSVCRSRDYVSLALFFLYGITLAISTMPVAGFGPQILPSESMCRSWLVPSPPGLKERTYFIAYLAFVYLCVLAGCACGASVCFQVSRHLRKEKKRKSRLYHEEENVPDLVELSMLDDMKRHYSLTCVVLAGLMTWLPILLMLTLQKSGVQVSEATLMYSHIATSLPGLLNPLLYSLVLARYRSGYKAILDRCCCRKRRQKPHRLSEVNPSLTDPNSATETTLASTHDGHTCMHGLTNPSFDRQPNDLADDDDEEDDEDYFPDDSELLGAKATESSGPKMNERTPLQASPSTGPSSCVKVVRPVSSAVRTLPSSRLTNCVHWSSPHESAYVCDNDTELLLVSGPVYVDEETGL</sequence>
<evidence type="ECO:0000256" key="7">
    <source>
        <dbReference type="ARBA" id="ARBA00023170"/>
    </source>
</evidence>
<feature type="compositionally biased region" description="Polar residues" evidence="10">
    <location>
        <begin position="295"/>
        <end position="305"/>
    </location>
</feature>
<evidence type="ECO:0000256" key="2">
    <source>
        <dbReference type="ARBA" id="ARBA00022475"/>
    </source>
</evidence>
<dbReference type="InterPro" id="IPR008365">
    <property type="entry name" value="Prostanoid_rcpt"/>
</dbReference>
<name>A0ABM0JIZ9_APLCA</name>
<feature type="transmembrane region" description="Helical" evidence="11">
    <location>
        <begin position="436"/>
        <end position="462"/>
    </location>
</feature>
<dbReference type="GeneID" id="101845764"/>
<organism evidence="12 13">
    <name type="scientific">Aplysia californica</name>
    <name type="common">California sea hare</name>
    <dbReference type="NCBI Taxonomy" id="6500"/>
    <lineage>
        <taxon>Eukaryota</taxon>
        <taxon>Metazoa</taxon>
        <taxon>Spiralia</taxon>
        <taxon>Lophotrochozoa</taxon>
        <taxon>Mollusca</taxon>
        <taxon>Gastropoda</taxon>
        <taxon>Heterobranchia</taxon>
        <taxon>Euthyneura</taxon>
        <taxon>Tectipleura</taxon>
        <taxon>Aplysiida</taxon>
        <taxon>Aplysioidea</taxon>
        <taxon>Aplysiidae</taxon>
        <taxon>Aplysia</taxon>
    </lineage>
</organism>
<evidence type="ECO:0000256" key="4">
    <source>
        <dbReference type="ARBA" id="ARBA00022989"/>
    </source>
</evidence>
<evidence type="ECO:0000256" key="10">
    <source>
        <dbReference type="SAM" id="MobiDB-lite"/>
    </source>
</evidence>
<proteinExistence type="predicted"/>
<dbReference type="PANTHER" id="PTHR11866">
    <property type="entry name" value="G-PROTEIN COUPLED RECEPTOR FAMILY 1 MEMBER"/>
    <property type="match status" value="1"/>
</dbReference>
<keyword evidence="4 11" id="KW-1133">Transmembrane helix</keyword>
<dbReference type="CDD" id="cd00637">
    <property type="entry name" value="7tm_classA_rhodopsin-like"/>
    <property type="match status" value="1"/>
</dbReference>
<evidence type="ECO:0000313" key="12">
    <source>
        <dbReference type="Proteomes" id="UP000694888"/>
    </source>
</evidence>
<accession>A0ABM0JIZ9</accession>
<feature type="compositionally biased region" description="Polar residues" evidence="10">
    <location>
        <begin position="648"/>
        <end position="670"/>
    </location>
</feature>
<keyword evidence="9" id="KW-0807">Transducer</keyword>
<feature type="transmembrane region" description="Helical" evidence="11">
    <location>
        <begin position="385"/>
        <end position="408"/>
    </location>
</feature>
<keyword evidence="6 11" id="KW-0472">Membrane</keyword>
<evidence type="ECO:0000256" key="1">
    <source>
        <dbReference type="ARBA" id="ARBA00004651"/>
    </source>
</evidence>
<reference evidence="13" key="1">
    <citation type="submission" date="2025-08" db="UniProtKB">
        <authorList>
            <consortium name="RefSeq"/>
        </authorList>
    </citation>
    <scope>IDENTIFICATION</scope>
</reference>
<feature type="transmembrane region" description="Helical" evidence="11">
    <location>
        <begin position="498"/>
        <end position="520"/>
    </location>
</feature>
<dbReference type="SUPFAM" id="SSF81321">
    <property type="entry name" value="Family A G protein-coupled receptor-like"/>
    <property type="match status" value="2"/>
</dbReference>
<feature type="region of interest" description="Disordered" evidence="10">
    <location>
        <begin position="579"/>
        <end position="672"/>
    </location>
</feature>
<protein>
    <submittedName>
        <fullName evidence="13">Uncharacterized protein LOC101845764 isoform X1</fullName>
    </submittedName>
</protein>
<evidence type="ECO:0000256" key="11">
    <source>
        <dbReference type="SAM" id="Phobius"/>
    </source>
</evidence>
<feature type="compositionally biased region" description="Acidic residues" evidence="10">
    <location>
        <begin position="623"/>
        <end position="641"/>
    </location>
</feature>
<feature type="transmembrane region" description="Helical" evidence="11">
    <location>
        <begin position="29"/>
        <end position="53"/>
    </location>
</feature>
<keyword evidence="7" id="KW-0675">Receptor</keyword>
<evidence type="ECO:0000256" key="9">
    <source>
        <dbReference type="ARBA" id="ARBA00023224"/>
    </source>
</evidence>
<gene>
    <name evidence="13" type="primary">LOC101845764</name>
</gene>
<evidence type="ECO:0000256" key="8">
    <source>
        <dbReference type="ARBA" id="ARBA00023180"/>
    </source>
</evidence>
<feature type="transmembrane region" description="Helical" evidence="11">
    <location>
        <begin position="108"/>
        <end position="128"/>
    </location>
</feature>
<evidence type="ECO:0000313" key="13">
    <source>
        <dbReference type="RefSeq" id="XP_005094760.1"/>
    </source>
</evidence>
<dbReference type="RefSeq" id="XP_005094760.1">
    <property type="nucleotide sequence ID" value="XM_005094703.3"/>
</dbReference>
<evidence type="ECO:0000256" key="3">
    <source>
        <dbReference type="ARBA" id="ARBA00022692"/>
    </source>
</evidence>
<feature type="transmembrane region" description="Helical" evidence="11">
    <location>
        <begin position="532"/>
        <end position="555"/>
    </location>
</feature>
<dbReference type="Gene3D" id="1.20.1070.10">
    <property type="entry name" value="Rhodopsin 7-helix transmembrane proteins"/>
    <property type="match status" value="2"/>
</dbReference>
<dbReference type="PANTHER" id="PTHR11866:SF16">
    <property type="entry name" value="PROSTAGLANDIN E2 RECEPTOR EP4 SUBTYPE-LIKE PROTEIN"/>
    <property type="match status" value="1"/>
</dbReference>
<dbReference type="Proteomes" id="UP000694888">
    <property type="component" value="Unplaced"/>
</dbReference>
<evidence type="ECO:0000256" key="5">
    <source>
        <dbReference type="ARBA" id="ARBA00023040"/>
    </source>
</evidence>